<sequence length="60" mass="6962">MTRRKNLPGVNDPLLGLSDLGSHKPFGYTFTDQPLEPGELRLSKYSRLYLYRIRFDAFSL</sequence>
<dbReference type="EMBL" id="BARV01024519">
    <property type="protein sequence ID" value="GAI46554.1"/>
    <property type="molecule type" value="Genomic_DNA"/>
</dbReference>
<comment type="caution">
    <text evidence="1">The sequence shown here is derived from an EMBL/GenBank/DDBJ whole genome shotgun (WGS) entry which is preliminary data.</text>
</comment>
<accession>X1QTF8</accession>
<protein>
    <submittedName>
        <fullName evidence="1">Uncharacterized protein</fullName>
    </submittedName>
</protein>
<organism evidence="1">
    <name type="scientific">marine sediment metagenome</name>
    <dbReference type="NCBI Taxonomy" id="412755"/>
    <lineage>
        <taxon>unclassified sequences</taxon>
        <taxon>metagenomes</taxon>
        <taxon>ecological metagenomes</taxon>
    </lineage>
</organism>
<dbReference type="AlphaFoldDB" id="X1QTF8"/>
<gene>
    <name evidence="1" type="ORF">S06H3_40007</name>
</gene>
<proteinExistence type="predicted"/>
<reference evidence="1" key="1">
    <citation type="journal article" date="2014" name="Front. Microbiol.">
        <title>High frequency of phylogenetically diverse reductive dehalogenase-homologous genes in deep subseafloor sedimentary metagenomes.</title>
        <authorList>
            <person name="Kawai M."/>
            <person name="Futagami T."/>
            <person name="Toyoda A."/>
            <person name="Takaki Y."/>
            <person name="Nishi S."/>
            <person name="Hori S."/>
            <person name="Arai W."/>
            <person name="Tsubouchi T."/>
            <person name="Morono Y."/>
            <person name="Uchiyama I."/>
            <person name="Ito T."/>
            <person name="Fujiyama A."/>
            <person name="Inagaki F."/>
            <person name="Takami H."/>
        </authorList>
    </citation>
    <scope>NUCLEOTIDE SEQUENCE</scope>
    <source>
        <strain evidence="1">Expedition CK06-06</strain>
    </source>
</reference>
<evidence type="ECO:0000313" key="1">
    <source>
        <dbReference type="EMBL" id="GAI46554.1"/>
    </source>
</evidence>
<name>X1QTF8_9ZZZZ</name>